<dbReference type="EMBL" id="CP002063">
    <property type="protein sequence ID" value="ADJ16585.1"/>
    <property type="molecule type" value="Genomic_DNA"/>
</dbReference>
<evidence type="ECO:0000256" key="2">
    <source>
        <dbReference type="SAM" id="Phobius"/>
    </source>
</evidence>
<accession>D8JBD2</accession>
<dbReference type="eggNOG" id="arCOG10318">
    <property type="taxonomic scope" value="Archaea"/>
</dbReference>
<dbReference type="GeneID" id="9421030"/>
<reference evidence="4 6" key="2">
    <citation type="journal article" date="2014" name="PLoS Genet.">
        <title>Phylogenetically driven sequencing of extremely halophilic archaea reveals strategies for static and dynamic osmo-response.</title>
        <authorList>
            <person name="Becker E.A."/>
            <person name="Seitzer P.M."/>
            <person name="Tritt A."/>
            <person name="Larsen D."/>
            <person name="Krusor M."/>
            <person name="Yao A.I."/>
            <person name="Wu D."/>
            <person name="Madern D."/>
            <person name="Eisen J.A."/>
            <person name="Darling A.E."/>
            <person name="Facciotti M.T."/>
        </authorList>
    </citation>
    <scope>NUCLEOTIDE SEQUENCE [LARGE SCALE GENOMIC DNA]</scope>
    <source>
        <strain evidence="4">B3</strain>
        <strain evidence="6">DSM 18796 / CECT 7217 / JCM 14584 / KCTC 4019 / B3</strain>
    </source>
</reference>
<dbReference type="RefSeq" id="WP_008413849.1">
    <property type="nucleotide sequence ID" value="NC_014298.1"/>
</dbReference>
<reference evidence="3 5" key="1">
    <citation type="journal article" date="2010" name="J. Bacteriol.">
        <title>Complete genome sequence of Halalkalicoccus jeotgali B3(T), an extremely halophilic archaeon.</title>
        <authorList>
            <person name="Roh S.W."/>
            <person name="Nam Y.D."/>
            <person name="Nam S.H."/>
            <person name="Choi S.H."/>
            <person name="Park H.S."/>
            <person name="Bae J.W."/>
        </authorList>
    </citation>
    <scope>NUCLEOTIDE SEQUENCE [LARGE SCALE GENOMIC DNA]</scope>
    <source>
        <strain evidence="3">B3</strain>
        <strain evidence="5">DSM 18796 / CECT 7217 / JCM 14584 / KCTC 4019 / B3</strain>
        <plasmid evidence="5">1</plasmid>
    </source>
</reference>
<sequence>MIGLTLGKKALTFGYKRAGIPGAIATGSAAAVGYVVIKRALKSNTNGSNVDTAIDTDQIKSAVDEKGVGAVTDKETLESAVDEDQLGTDLDMDDVQSDAEDEAESVDQDTDSDTTT</sequence>
<feature type="transmembrane region" description="Helical" evidence="2">
    <location>
        <begin position="20"/>
        <end position="37"/>
    </location>
</feature>
<evidence type="ECO:0000256" key="1">
    <source>
        <dbReference type="SAM" id="MobiDB-lite"/>
    </source>
</evidence>
<keyword evidence="6" id="KW-1185">Reference proteome</keyword>
<dbReference type="Proteomes" id="UP000011645">
    <property type="component" value="Unassembled WGS sequence"/>
</dbReference>
<protein>
    <submittedName>
        <fullName evidence="3">Uncharacterized protein</fullName>
    </submittedName>
</protein>
<dbReference type="HOGENOM" id="CLU_133609_0_0_2"/>
<name>D8JBD2_HALJB</name>
<proteinExistence type="predicted"/>
<evidence type="ECO:0000313" key="4">
    <source>
        <dbReference type="EMBL" id="ELY41318.1"/>
    </source>
</evidence>
<organism evidence="3 5">
    <name type="scientific">Halalkalicoccus jeotgali (strain DSM 18796 / CECT 7217 / JCM 14584 / KCTC 4019 / B3)</name>
    <dbReference type="NCBI Taxonomy" id="795797"/>
    <lineage>
        <taxon>Archaea</taxon>
        <taxon>Methanobacteriati</taxon>
        <taxon>Methanobacteriota</taxon>
        <taxon>Stenosarchaea group</taxon>
        <taxon>Halobacteria</taxon>
        <taxon>Halobacteriales</taxon>
        <taxon>Halococcaceae</taxon>
        <taxon>Halalkalicoccus</taxon>
    </lineage>
</organism>
<dbReference type="EMBL" id="AOHV01000005">
    <property type="protein sequence ID" value="ELY41318.1"/>
    <property type="molecule type" value="Genomic_DNA"/>
</dbReference>
<gene>
    <name evidence="3" type="ordered locus">HacjB3_16136</name>
    <name evidence="4" type="ORF">C497_01110</name>
</gene>
<evidence type="ECO:0000313" key="6">
    <source>
        <dbReference type="Proteomes" id="UP000011645"/>
    </source>
</evidence>
<evidence type="ECO:0000313" key="5">
    <source>
        <dbReference type="Proteomes" id="UP000000390"/>
    </source>
</evidence>
<dbReference type="OrthoDB" id="168411at2157"/>
<keyword evidence="2" id="KW-0812">Transmembrane</keyword>
<keyword evidence="2" id="KW-0472">Membrane</keyword>
<feature type="compositionally biased region" description="Acidic residues" evidence="1">
    <location>
        <begin position="80"/>
        <end position="116"/>
    </location>
</feature>
<feature type="region of interest" description="Disordered" evidence="1">
    <location>
        <begin position="70"/>
        <end position="116"/>
    </location>
</feature>
<geneLocation type="plasmid" evidence="3 5">
    <name>1</name>
</geneLocation>
<dbReference type="KEGG" id="hje:HacjB3_16136"/>
<keyword evidence="3" id="KW-0614">Plasmid</keyword>
<evidence type="ECO:0000313" key="3">
    <source>
        <dbReference type="EMBL" id="ADJ16585.1"/>
    </source>
</evidence>
<keyword evidence="2" id="KW-1133">Transmembrane helix</keyword>
<dbReference type="AlphaFoldDB" id="D8JBD2"/>
<dbReference type="Proteomes" id="UP000000390">
    <property type="component" value="Plasmid 1"/>
</dbReference>